<sequence>MLRLPLLLMFLLLLSACQSEPPEKSPVPVQATVARTESGIEGYPYSAVVHPYTQVDVAFRTEGYIDEIPTRRALRKIRILQGGDRVIQGEPLAIVNDEQYRDKVVEAAANVSKAEAARRKADLDYKRASALFATASITAPDYDAAREEYEISQASVVGSKARLDNAKENLNDTVLRSPLTGIILQRNIEVGTLVQRDAVGFVVADISRVKVVFNVPDVVLSFAKLGSVISMMTESQPGKTFTGQVTEVSPKAEERTRVFAITVTVPNPNAILKPGMIMSLLLDKMRPQPNRVVVPLSCLVPQSNESEGFAVFVLEIDNNVLQAKLRRVVPGPVVGNNIVVLHGLKEGERVVSNGASQLQDGQAVRIVP</sequence>
<feature type="chain" id="PRO_5046446901" evidence="2">
    <location>
        <begin position="20"/>
        <end position="368"/>
    </location>
</feature>
<keyword evidence="6" id="KW-1185">Reference proteome</keyword>
<dbReference type="InterPro" id="IPR058792">
    <property type="entry name" value="Beta-barrel_RND_2"/>
</dbReference>
<dbReference type="Pfam" id="PF25973">
    <property type="entry name" value="BSH_CzcB"/>
    <property type="match status" value="1"/>
</dbReference>
<proteinExistence type="inferred from homology"/>
<accession>A0ABY4V6C5</accession>
<dbReference type="PROSITE" id="PS51257">
    <property type="entry name" value="PROKAR_LIPOPROTEIN"/>
    <property type="match status" value="1"/>
</dbReference>
<dbReference type="EMBL" id="CP092418">
    <property type="protein sequence ID" value="USD19822.1"/>
    <property type="molecule type" value="Genomic_DNA"/>
</dbReference>
<evidence type="ECO:0000259" key="3">
    <source>
        <dbReference type="Pfam" id="PF25954"/>
    </source>
</evidence>
<reference evidence="5" key="1">
    <citation type="submission" date="2022-02" db="EMBL/GenBank/DDBJ databases">
        <title>Coral-associated bacteria.</title>
        <authorList>
            <person name="Tang K."/>
            <person name="Wang X."/>
        </authorList>
    </citation>
    <scope>NUCLEOTIDE SEQUENCE</scope>
    <source>
        <strain evidence="5">SCSIO 43006</strain>
    </source>
</reference>
<comment type="similarity">
    <text evidence="1">Belongs to the membrane fusion protein (MFP) (TC 8.A.1) family.</text>
</comment>
<feature type="signal peptide" evidence="2">
    <location>
        <begin position="1"/>
        <end position="19"/>
    </location>
</feature>
<dbReference type="InterPro" id="IPR058647">
    <property type="entry name" value="BSH_CzcB-like"/>
</dbReference>
<dbReference type="RefSeq" id="WP_252081916.1">
    <property type="nucleotide sequence ID" value="NZ_CP092418.1"/>
</dbReference>
<dbReference type="Gene3D" id="2.40.420.20">
    <property type="match status" value="1"/>
</dbReference>
<organism evidence="5 6">
    <name type="scientific">Microbulbifer variabilis</name>
    <dbReference type="NCBI Taxonomy" id="266805"/>
    <lineage>
        <taxon>Bacteria</taxon>
        <taxon>Pseudomonadati</taxon>
        <taxon>Pseudomonadota</taxon>
        <taxon>Gammaproteobacteria</taxon>
        <taxon>Cellvibrionales</taxon>
        <taxon>Microbulbiferaceae</taxon>
        <taxon>Microbulbifer</taxon>
    </lineage>
</organism>
<evidence type="ECO:0000313" key="6">
    <source>
        <dbReference type="Proteomes" id="UP001055658"/>
    </source>
</evidence>
<dbReference type="Gene3D" id="2.40.50.100">
    <property type="match status" value="1"/>
</dbReference>
<evidence type="ECO:0000313" key="5">
    <source>
        <dbReference type="EMBL" id="USD19822.1"/>
    </source>
</evidence>
<gene>
    <name evidence="5" type="ORF">MJO52_12095</name>
</gene>
<dbReference type="SUPFAM" id="SSF111369">
    <property type="entry name" value="HlyD-like secretion proteins"/>
    <property type="match status" value="1"/>
</dbReference>
<name>A0ABY4V6C5_9GAMM</name>
<evidence type="ECO:0000256" key="1">
    <source>
        <dbReference type="ARBA" id="ARBA00009477"/>
    </source>
</evidence>
<dbReference type="Gene3D" id="2.40.30.170">
    <property type="match status" value="1"/>
</dbReference>
<dbReference type="Pfam" id="PF25954">
    <property type="entry name" value="Beta-barrel_RND_2"/>
    <property type="match status" value="1"/>
</dbReference>
<feature type="domain" description="CzcB-like barrel-sandwich hybrid" evidence="4">
    <location>
        <begin position="82"/>
        <end position="205"/>
    </location>
</feature>
<dbReference type="InterPro" id="IPR006143">
    <property type="entry name" value="RND_pump_MFP"/>
</dbReference>
<dbReference type="PANTHER" id="PTHR30469">
    <property type="entry name" value="MULTIDRUG RESISTANCE PROTEIN MDTA"/>
    <property type="match status" value="1"/>
</dbReference>
<dbReference type="NCBIfam" id="TIGR01730">
    <property type="entry name" value="RND_mfp"/>
    <property type="match status" value="1"/>
</dbReference>
<evidence type="ECO:0000256" key="2">
    <source>
        <dbReference type="SAM" id="SignalP"/>
    </source>
</evidence>
<evidence type="ECO:0000259" key="4">
    <source>
        <dbReference type="Pfam" id="PF25973"/>
    </source>
</evidence>
<feature type="domain" description="CusB-like beta-barrel" evidence="3">
    <location>
        <begin position="211"/>
        <end position="283"/>
    </location>
</feature>
<protein>
    <submittedName>
        <fullName evidence="5">Efflux RND transporter periplasmic adaptor subunit</fullName>
    </submittedName>
</protein>
<dbReference type="Proteomes" id="UP001055658">
    <property type="component" value="Chromosome"/>
</dbReference>
<keyword evidence="2" id="KW-0732">Signal</keyword>
<dbReference type="Gene3D" id="1.10.287.470">
    <property type="entry name" value="Helix hairpin bin"/>
    <property type="match status" value="1"/>
</dbReference>